<dbReference type="GeneID" id="71988709"/>
<feature type="region of interest" description="Disordered" evidence="5">
    <location>
        <begin position="240"/>
        <end position="289"/>
    </location>
</feature>
<organism evidence="7 8">
    <name type="scientific">Passalora fulva</name>
    <name type="common">Tomato leaf mold</name>
    <name type="synonym">Cladosporium fulvum</name>
    <dbReference type="NCBI Taxonomy" id="5499"/>
    <lineage>
        <taxon>Eukaryota</taxon>
        <taxon>Fungi</taxon>
        <taxon>Dikarya</taxon>
        <taxon>Ascomycota</taxon>
        <taxon>Pezizomycotina</taxon>
        <taxon>Dothideomycetes</taxon>
        <taxon>Dothideomycetidae</taxon>
        <taxon>Mycosphaerellales</taxon>
        <taxon>Mycosphaerellaceae</taxon>
        <taxon>Fulvia</taxon>
    </lineage>
</organism>
<evidence type="ECO:0000256" key="5">
    <source>
        <dbReference type="SAM" id="MobiDB-lite"/>
    </source>
</evidence>
<gene>
    <name evidence="7" type="ORF">CLAFUR5_08831</name>
</gene>
<feature type="compositionally biased region" description="Basic and acidic residues" evidence="5">
    <location>
        <begin position="218"/>
        <end position="228"/>
    </location>
</feature>
<dbReference type="GO" id="GO:0000981">
    <property type="term" value="F:DNA-binding transcription factor activity, RNA polymerase II-specific"/>
    <property type="evidence" value="ECO:0007669"/>
    <property type="project" value="InterPro"/>
</dbReference>
<keyword evidence="4" id="KW-0539">Nucleus</keyword>
<dbReference type="SUPFAM" id="SSF57701">
    <property type="entry name" value="Zn2/Cys6 DNA-binding domain"/>
    <property type="match status" value="1"/>
</dbReference>
<dbReference type="InterPro" id="IPR050987">
    <property type="entry name" value="AtrR-like"/>
</dbReference>
<evidence type="ECO:0000256" key="2">
    <source>
        <dbReference type="ARBA" id="ARBA00022723"/>
    </source>
</evidence>
<dbReference type="EMBL" id="CP090171">
    <property type="protein sequence ID" value="UJO22205.1"/>
    <property type="molecule type" value="Genomic_DNA"/>
</dbReference>
<dbReference type="GO" id="GO:0008270">
    <property type="term" value="F:zinc ion binding"/>
    <property type="evidence" value="ECO:0007669"/>
    <property type="project" value="InterPro"/>
</dbReference>
<accession>A0A9Q8PGX1</accession>
<reference evidence="7" key="2">
    <citation type="journal article" date="2022" name="Microb. Genom.">
        <title>A chromosome-scale genome assembly of the tomato pathogen Cladosporium fulvum reveals a compartmentalized genome architecture and the presence of a dispensable chromosome.</title>
        <authorList>
            <person name="Zaccaron A.Z."/>
            <person name="Chen L.H."/>
            <person name="Samaras A."/>
            <person name="Stergiopoulos I."/>
        </authorList>
    </citation>
    <scope>NUCLEOTIDE SEQUENCE</scope>
    <source>
        <strain evidence="7">Race5_Kim</strain>
    </source>
</reference>
<feature type="domain" description="Zn(2)-C6 fungal-type" evidence="6">
    <location>
        <begin position="17"/>
        <end position="47"/>
    </location>
</feature>
<keyword evidence="3" id="KW-0238">DNA-binding</keyword>
<evidence type="ECO:0000256" key="4">
    <source>
        <dbReference type="ARBA" id="ARBA00023242"/>
    </source>
</evidence>
<comment type="subcellular location">
    <subcellularLocation>
        <location evidence="1">Nucleus</location>
    </subcellularLocation>
</comment>
<dbReference type="RefSeq" id="XP_047766571.1">
    <property type="nucleotide sequence ID" value="XM_047907979.1"/>
</dbReference>
<reference evidence="7" key="1">
    <citation type="submission" date="2021-12" db="EMBL/GenBank/DDBJ databases">
        <authorList>
            <person name="Zaccaron A."/>
            <person name="Stergiopoulos I."/>
        </authorList>
    </citation>
    <scope>NUCLEOTIDE SEQUENCE</scope>
    <source>
        <strain evidence="7">Race5_Kim</strain>
    </source>
</reference>
<feature type="region of interest" description="Disordered" evidence="5">
    <location>
        <begin position="137"/>
        <end position="228"/>
    </location>
</feature>
<dbReference type="PROSITE" id="PS50048">
    <property type="entry name" value="ZN2_CY6_FUNGAL_2"/>
    <property type="match status" value="1"/>
</dbReference>
<dbReference type="KEGG" id="ffu:CLAFUR5_08831"/>
<feature type="compositionally biased region" description="Polar residues" evidence="5">
    <location>
        <begin position="194"/>
        <end position="217"/>
    </location>
</feature>
<dbReference type="PANTHER" id="PTHR46910:SF3">
    <property type="entry name" value="HALOTOLERANCE PROTEIN 9-RELATED"/>
    <property type="match status" value="1"/>
</dbReference>
<dbReference type="CDD" id="cd00067">
    <property type="entry name" value="GAL4"/>
    <property type="match status" value="1"/>
</dbReference>
<proteinExistence type="predicted"/>
<dbReference type="InterPro" id="IPR036864">
    <property type="entry name" value="Zn2-C6_fun-type_DNA-bd_sf"/>
</dbReference>
<evidence type="ECO:0000256" key="1">
    <source>
        <dbReference type="ARBA" id="ARBA00004123"/>
    </source>
</evidence>
<keyword evidence="8" id="KW-1185">Reference proteome</keyword>
<evidence type="ECO:0000313" key="7">
    <source>
        <dbReference type="EMBL" id="UJO22205.1"/>
    </source>
</evidence>
<dbReference type="OrthoDB" id="10261408at2759"/>
<evidence type="ECO:0000256" key="3">
    <source>
        <dbReference type="ARBA" id="ARBA00023125"/>
    </source>
</evidence>
<dbReference type="GO" id="GO:0005634">
    <property type="term" value="C:nucleus"/>
    <property type="evidence" value="ECO:0007669"/>
    <property type="project" value="UniProtKB-SubCell"/>
</dbReference>
<dbReference type="SMART" id="SM00066">
    <property type="entry name" value="GAL4"/>
    <property type="match status" value="1"/>
</dbReference>
<dbReference type="GO" id="GO:0003677">
    <property type="term" value="F:DNA binding"/>
    <property type="evidence" value="ECO:0007669"/>
    <property type="project" value="UniProtKB-KW"/>
</dbReference>
<dbReference type="Proteomes" id="UP000756132">
    <property type="component" value="Chromosome 9"/>
</dbReference>
<name>A0A9Q8PGX1_PASFU</name>
<evidence type="ECO:0000313" key="8">
    <source>
        <dbReference type="Proteomes" id="UP000756132"/>
    </source>
</evidence>
<protein>
    <recommendedName>
        <fullName evidence="6">Zn(2)-C6 fungal-type domain-containing protein</fullName>
    </recommendedName>
</protein>
<dbReference type="Gene3D" id="4.10.240.10">
    <property type="entry name" value="Zn(2)-C6 fungal-type DNA-binding domain"/>
    <property type="match status" value="1"/>
</dbReference>
<dbReference type="AlphaFoldDB" id="A0A9Q8PGX1"/>
<dbReference type="InterPro" id="IPR001138">
    <property type="entry name" value="Zn2Cys6_DnaBD"/>
</dbReference>
<sequence>MPAGASDKPRRSRITAACAVCRAKRQKCSGVKPRCDQCRMHNEECWWSDQKKRGPAKDYLRSLQDRLQENEKLLLSLLEEVSDSTVANALHRDLGSTSTAPSHQTWTGSLSGQEYWTRYPLNRLESIRDWQRQRTATALRPASEIPAPPVMTTRHERDSHFQEPTPPQPTMVTTQPIPDTISRDNGLISPYPNGHQQAYQSTNQSPSTDWQSPQEPKTSLHERRYSEETRGVAEALFSISHQGNQARMQAQPQQQQEQQQPMLDSGDSRTASAPVLEKLPSQFPTHLFW</sequence>
<dbReference type="PROSITE" id="PS00463">
    <property type="entry name" value="ZN2_CY6_FUNGAL_1"/>
    <property type="match status" value="1"/>
</dbReference>
<evidence type="ECO:0000259" key="6">
    <source>
        <dbReference type="PROSITE" id="PS50048"/>
    </source>
</evidence>
<feature type="compositionally biased region" description="Low complexity" evidence="5">
    <location>
        <begin position="245"/>
        <end position="262"/>
    </location>
</feature>
<dbReference type="Pfam" id="PF00172">
    <property type="entry name" value="Zn_clus"/>
    <property type="match status" value="1"/>
</dbReference>
<dbReference type="PANTHER" id="PTHR46910">
    <property type="entry name" value="TRANSCRIPTION FACTOR PDR1"/>
    <property type="match status" value="1"/>
</dbReference>
<keyword evidence="2" id="KW-0479">Metal-binding</keyword>